<protein>
    <submittedName>
        <fullName evidence="8">Methylsterol monooxygenase 2-1</fullName>
    </submittedName>
</protein>
<sequence>MLLSYPIFKFMGMRSSLPLLSWNIVFMQIMFYFVLEDFIFYWGHRVLHTKWLYKHVQCPSSKYAMPFGLSSKYAHPAEILFLGFATIVGPAIIGPHLILSGYGWY</sequence>
<dbReference type="Pfam" id="PF04116">
    <property type="entry name" value="FA_hydroxylase"/>
    <property type="match status" value="1"/>
</dbReference>
<feature type="transmembrane region" description="Helical" evidence="6">
    <location>
        <begin position="20"/>
        <end position="42"/>
    </location>
</feature>
<comment type="caution">
    <text evidence="8">The sequence shown here is derived from an EMBL/GenBank/DDBJ whole genome shotgun (WGS) entry which is preliminary data.</text>
</comment>
<evidence type="ECO:0000313" key="8">
    <source>
        <dbReference type="EMBL" id="KAK7822716.1"/>
    </source>
</evidence>
<dbReference type="InterPro" id="IPR050307">
    <property type="entry name" value="Sterol_Desaturase_Related"/>
</dbReference>
<keyword evidence="8" id="KW-0503">Monooxygenase</keyword>
<keyword evidence="8" id="KW-0560">Oxidoreductase</keyword>
<name>A0AAW0J8H9_QUESU</name>
<dbReference type="EMBL" id="PKMF04000656">
    <property type="protein sequence ID" value="KAK7822716.1"/>
    <property type="molecule type" value="Genomic_DNA"/>
</dbReference>
<dbReference type="GO" id="GO:0005506">
    <property type="term" value="F:iron ion binding"/>
    <property type="evidence" value="ECO:0007669"/>
    <property type="project" value="InterPro"/>
</dbReference>
<evidence type="ECO:0000259" key="7">
    <source>
        <dbReference type="Pfam" id="PF04116"/>
    </source>
</evidence>
<gene>
    <name evidence="8" type="primary">SMO2-1</name>
    <name evidence="8" type="ORF">CFP56_036233</name>
</gene>
<dbReference type="GO" id="GO:0004497">
    <property type="term" value="F:monooxygenase activity"/>
    <property type="evidence" value="ECO:0007669"/>
    <property type="project" value="UniProtKB-KW"/>
</dbReference>
<feature type="domain" description="Fatty acid hydroxylase" evidence="7">
    <location>
        <begin position="30"/>
        <end position="98"/>
    </location>
</feature>
<evidence type="ECO:0000256" key="4">
    <source>
        <dbReference type="ARBA" id="ARBA00022989"/>
    </source>
</evidence>
<proteinExistence type="inferred from homology"/>
<keyword evidence="9" id="KW-1185">Reference proteome</keyword>
<evidence type="ECO:0000256" key="1">
    <source>
        <dbReference type="ARBA" id="ARBA00004370"/>
    </source>
</evidence>
<dbReference type="GO" id="GO:0008610">
    <property type="term" value="P:lipid biosynthetic process"/>
    <property type="evidence" value="ECO:0007669"/>
    <property type="project" value="InterPro"/>
</dbReference>
<keyword evidence="5 6" id="KW-0472">Membrane</keyword>
<keyword evidence="4 6" id="KW-1133">Transmembrane helix</keyword>
<evidence type="ECO:0000256" key="3">
    <source>
        <dbReference type="ARBA" id="ARBA00022692"/>
    </source>
</evidence>
<keyword evidence="3 6" id="KW-0812">Transmembrane</keyword>
<dbReference type="GO" id="GO:0016020">
    <property type="term" value="C:membrane"/>
    <property type="evidence" value="ECO:0007669"/>
    <property type="project" value="UniProtKB-SubCell"/>
</dbReference>
<comment type="similarity">
    <text evidence="2">Belongs to the sterol desaturase family.</text>
</comment>
<feature type="transmembrane region" description="Helical" evidence="6">
    <location>
        <begin position="79"/>
        <end position="99"/>
    </location>
</feature>
<dbReference type="Proteomes" id="UP000237347">
    <property type="component" value="Unassembled WGS sequence"/>
</dbReference>
<evidence type="ECO:0000256" key="5">
    <source>
        <dbReference type="ARBA" id="ARBA00023136"/>
    </source>
</evidence>
<organism evidence="8 9">
    <name type="scientific">Quercus suber</name>
    <name type="common">Cork oak</name>
    <dbReference type="NCBI Taxonomy" id="58331"/>
    <lineage>
        <taxon>Eukaryota</taxon>
        <taxon>Viridiplantae</taxon>
        <taxon>Streptophyta</taxon>
        <taxon>Embryophyta</taxon>
        <taxon>Tracheophyta</taxon>
        <taxon>Spermatophyta</taxon>
        <taxon>Magnoliopsida</taxon>
        <taxon>eudicotyledons</taxon>
        <taxon>Gunneridae</taxon>
        <taxon>Pentapetalae</taxon>
        <taxon>rosids</taxon>
        <taxon>fabids</taxon>
        <taxon>Fagales</taxon>
        <taxon>Fagaceae</taxon>
        <taxon>Quercus</taxon>
    </lineage>
</organism>
<reference evidence="8 9" key="1">
    <citation type="journal article" date="2018" name="Sci. Data">
        <title>The draft genome sequence of cork oak.</title>
        <authorList>
            <person name="Ramos A.M."/>
            <person name="Usie A."/>
            <person name="Barbosa P."/>
            <person name="Barros P.M."/>
            <person name="Capote T."/>
            <person name="Chaves I."/>
            <person name="Simoes F."/>
            <person name="Abreu I."/>
            <person name="Carrasquinho I."/>
            <person name="Faro C."/>
            <person name="Guimaraes J.B."/>
            <person name="Mendonca D."/>
            <person name="Nobrega F."/>
            <person name="Rodrigues L."/>
            <person name="Saibo N.J.M."/>
            <person name="Varela M.C."/>
            <person name="Egas C."/>
            <person name="Matos J."/>
            <person name="Miguel C.M."/>
            <person name="Oliveira M.M."/>
            <person name="Ricardo C.P."/>
            <person name="Goncalves S."/>
        </authorList>
    </citation>
    <scope>NUCLEOTIDE SEQUENCE [LARGE SCALE GENOMIC DNA]</scope>
    <source>
        <strain evidence="9">cv. HL8</strain>
    </source>
</reference>
<evidence type="ECO:0000256" key="2">
    <source>
        <dbReference type="ARBA" id="ARBA00009324"/>
    </source>
</evidence>
<dbReference type="AlphaFoldDB" id="A0AAW0J8H9"/>
<dbReference type="InterPro" id="IPR006694">
    <property type="entry name" value="Fatty_acid_hydroxylase"/>
</dbReference>
<dbReference type="PANTHER" id="PTHR11863">
    <property type="entry name" value="STEROL DESATURASE"/>
    <property type="match status" value="1"/>
</dbReference>
<evidence type="ECO:0000313" key="9">
    <source>
        <dbReference type="Proteomes" id="UP000237347"/>
    </source>
</evidence>
<comment type="subcellular location">
    <subcellularLocation>
        <location evidence="1">Membrane</location>
    </subcellularLocation>
</comment>
<evidence type="ECO:0000256" key="6">
    <source>
        <dbReference type="SAM" id="Phobius"/>
    </source>
</evidence>
<accession>A0AAW0J8H9</accession>